<accession>A0A8S1X9X9</accession>
<evidence type="ECO:0000313" key="1">
    <source>
        <dbReference type="EMBL" id="CAD8197662.1"/>
    </source>
</evidence>
<dbReference type="EMBL" id="CAJJDP010000114">
    <property type="protein sequence ID" value="CAD8197662.1"/>
    <property type="molecule type" value="Genomic_DNA"/>
</dbReference>
<proteinExistence type="predicted"/>
<protein>
    <submittedName>
        <fullName evidence="1">Uncharacterized protein</fullName>
    </submittedName>
</protein>
<name>A0A8S1X9X9_PAROT</name>
<reference evidence="1" key="1">
    <citation type="submission" date="2021-01" db="EMBL/GenBank/DDBJ databases">
        <authorList>
            <consortium name="Genoscope - CEA"/>
            <person name="William W."/>
        </authorList>
    </citation>
    <scope>NUCLEOTIDE SEQUENCE</scope>
</reference>
<dbReference type="AlphaFoldDB" id="A0A8S1X9X9"/>
<sequence>MLLKKKLLKITFDQNLELILGAQQKIVSNPQVD</sequence>
<gene>
    <name evidence="1" type="ORF">POCTA_138.1.T1140236</name>
</gene>
<dbReference type="Proteomes" id="UP000683925">
    <property type="component" value="Unassembled WGS sequence"/>
</dbReference>
<organism evidence="1 2">
    <name type="scientific">Paramecium octaurelia</name>
    <dbReference type="NCBI Taxonomy" id="43137"/>
    <lineage>
        <taxon>Eukaryota</taxon>
        <taxon>Sar</taxon>
        <taxon>Alveolata</taxon>
        <taxon>Ciliophora</taxon>
        <taxon>Intramacronucleata</taxon>
        <taxon>Oligohymenophorea</taxon>
        <taxon>Peniculida</taxon>
        <taxon>Parameciidae</taxon>
        <taxon>Paramecium</taxon>
    </lineage>
</organism>
<comment type="caution">
    <text evidence="1">The sequence shown here is derived from an EMBL/GenBank/DDBJ whole genome shotgun (WGS) entry which is preliminary data.</text>
</comment>
<evidence type="ECO:0000313" key="2">
    <source>
        <dbReference type="Proteomes" id="UP000683925"/>
    </source>
</evidence>
<keyword evidence="2" id="KW-1185">Reference proteome</keyword>